<dbReference type="Proteomes" id="UP000070720">
    <property type="component" value="Chromosome 1"/>
</dbReference>
<name>A0A098D2Y6_GIBZE</name>
<evidence type="ECO:0000313" key="1">
    <source>
        <dbReference type="EMBL" id="CEF73308.1"/>
    </source>
</evidence>
<dbReference type="EMBL" id="HG970332">
    <property type="protein sequence ID" value="CEF73308.1"/>
    <property type="molecule type" value="Genomic_DNA"/>
</dbReference>
<dbReference type="EnsemblFungi" id="CEF73308">
    <property type="protein sequence ID" value="CEF73308"/>
    <property type="gene ID" value="FGRRES_20029"/>
</dbReference>
<organism evidence="1 3">
    <name type="scientific">Gibberella zeae (strain ATCC MYA-4620 / CBS 123657 / FGSC 9075 / NRRL 31084 / PH-1)</name>
    <name type="common">Wheat head blight fungus</name>
    <name type="synonym">Fusarium graminearum</name>
    <dbReference type="NCBI Taxonomy" id="229533"/>
    <lineage>
        <taxon>Eukaryota</taxon>
        <taxon>Fungi</taxon>
        <taxon>Dikarya</taxon>
        <taxon>Ascomycota</taxon>
        <taxon>Pezizomycotina</taxon>
        <taxon>Sordariomycetes</taxon>
        <taxon>Hypocreomycetidae</taxon>
        <taxon>Hypocreales</taxon>
        <taxon>Nectriaceae</taxon>
        <taxon>Fusarium</taxon>
    </lineage>
</organism>
<dbReference type="VEuPathDB" id="FungiDB:FGRAMPH1_01G03013"/>
<proteinExistence type="predicted"/>
<reference evidence="2 3" key="2">
    <citation type="journal article" date="2010" name="Nature">
        <title>Comparative genomics reveals mobile pathogenicity chromosomes in Fusarium.</title>
        <authorList>
            <person name="Ma L.J."/>
            <person name="van der Does H.C."/>
            <person name="Borkovich K.A."/>
            <person name="Coleman J.J."/>
            <person name="Daboussi M.J."/>
            <person name="Di Pietro A."/>
            <person name="Dufresne M."/>
            <person name="Freitag M."/>
            <person name="Grabherr M."/>
            <person name="Henrissat B."/>
            <person name="Houterman P.M."/>
            <person name="Kang S."/>
            <person name="Shim W.B."/>
            <person name="Woloshuk C."/>
            <person name="Xie X."/>
            <person name="Xu J.R."/>
            <person name="Antoniw J."/>
            <person name="Baker S.E."/>
            <person name="Bluhm B.H."/>
            <person name="Breakspear A."/>
            <person name="Brown D.W."/>
            <person name="Butchko R.A."/>
            <person name="Chapman S."/>
            <person name="Coulson R."/>
            <person name="Coutinho P.M."/>
            <person name="Danchin E.G."/>
            <person name="Diener A."/>
            <person name="Gale L.R."/>
            <person name="Gardiner D.M."/>
            <person name="Goff S."/>
            <person name="Hammond-Kosack K.E."/>
            <person name="Hilburn K."/>
            <person name="Hua-Van A."/>
            <person name="Jonkers W."/>
            <person name="Kazan K."/>
            <person name="Kodira C.D."/>
            <person name="Koehrsen M."/>
            <person name="Kumar L."/>
            <person name="Lee Y.H."/>
            <person name="Li L."/>
            <person name="Manners J.M."/>
            <person name="Miranda-Saavedra D."/>
            <person name="Mukherjee M."/>
            <person name="Park G."/>
            <person name="Park J."/>
            <person name="Park S.Y."/>
            <person name="Proctor R.H."/>
            <person name="Regev A."/>
            <person name="Ruiz-Roldan M.C."/>
            <person name="Sain D."/>
            <person name="Sakthikumar S."/>
            <person name="Sykes S."/>
            <person name="Schwartz D.C."/>
            <person name="Turgeon B.G."/>
            <person name="Wapinski I."/>
            <person name="Yoder O."/>
            <person name="Young S."/>
            <person name="Zeng Q."/>
            <person name="Zhou S."/>
            <person name="Galagan J."/>
            <person name="Cuomo C.A."/>
            <person name="Kistler H.C."/>
            <person name="Rep M."/>
        </authorList>
    </citation>
    <scope>GENOME REANNOTATION</scope>
    <source>
        <strain evidence="3">ATCC MYA-4620 / CBS 123657 / FGSC 9075 / NRRL 31084 / PH-1</strain>
        <strain evidence="2">PH-1 / ATCC MYA-4620 / FGSC 9075 / NRRL 31084</strain>
    </source>
</reference>
<sequence>MCYQISNFQCRHISRVRVPCRKFKERREASLRPLLDWLCPVRPCNETVRGMQRPKNACHECRAKPFEQPPEPRTSSDMS</sequence>
<dbReference type="InParanoid" id="A0A098D2Y6"/>
<keyword evidence="3" id="KW-1185">Reference proteome</keyword>
<reference evidence="1 3" key="3">
    <citation type="journal article" date="2015" name="BMC Genomics">
        <title>The completed genome sequence of the pathogenic ascomycete fungus Fusarium graminearum.</title>
        <authorList>
            <person name="King R."/>
            <person name="Urban M."/>
            <person name="Hammond-Kosack M.C."/>
            <person name="Hassani-Pak K."/>
            <person name="Hammond-Kosack K.E."/>
        </authorList>
    </citation>
    <scope>NUCLEOTIDE SEQUENCE [LARGE SCALE GENOMIC DNA]</scope>
    <source>
        <strain evidence="3">ATCC MYA-4620 / CBS 123657 / FGSC 9075 / NRRL 31084 / PH-1</strain>
        <strain evidence="1">PH-1</strain>
    </source>
</reference>
<dbReference type="AlphaFoldDB" id="A0A098D2Y6"/>
<evidence type="ECO:0000313" key="2">
    <source>
        <dbReference type="EnsemblFungi" id="CEF73308"/>
    </source>
</evidence>
<evidence type="ECO:0000313" key="3">
    <source>
        <dbReference type="Proteomes" id="UP000070720"/>
    </source>
</evidence>
<protein>
    <submittedName>
        <fullName evidence="1">Chromosome 1, complete genome</fullName>
    </submittedName>
</protein>
<accession>A0A098D2Y6</accession>
<accession>A0A0E0RPY3</accession>
<reference evidence="2 3" key="1">
    <citation type="journal article" date="2007" name="Science">
        <title>The Fusarium graminearum genome reveals a link between localized polymorphism and pathogen specialization.</title>
        <authorList>
            <person name="Cuomo C.A."/>
            <person name="Gueldener U."/>
            <person name="Xu J.-R."/>
            <person name="Trail F."/>
            <person name="Turgeon B.G."/>
            <person name="Di Pietro A."/>
            <person name="Walton J.D."/>
            <person name="Ma L.-J."/>
            <person name="Baker S.E."/>
            <person name="Rep M."/>
            <person name="Adam G."/>
            <person name="Antoniw J."/>
            <person name="Baldwin T."/>
            <person name="Calvo S.E."/>
            <person name="Chang Y.-L."/>
            <person name="DeCaprio D."/>
            <person name="Gale L.R."/>
            <person name="Gnerre S."/>
            <person name="Goswami R.S."/>
            <person name="Hammond-Kosack K."/>
            <person name="Harris L.J."/>
            <person name="Hilburn K."/>
            <person name="Kennell J.C."/>
            <person name="Kroken S."/>
            <person name="Magnuson J.K."/>
            <person name="Mannhaupt G."/>
            <person name="Mauceli E.W."/>
            <person name="Mewes H.-W."/>
            <person name="Mitterbauer R."/>
            <person name="Muehlbauer G."/>
            <person name="Muensterkoetter M."/>
            <person name="Nelson D."/>
            <person name="O'Donnell K."/>
            <person name="Ouellet T."/>
            <person name="Qi W."/>
            <person name="Quesneville H."/>
            <person name="Roncero M.I.G."/>
            <person name="Seong K.-Y."/>
            <person name="Tetko I.V."/>
            <person name="Urban M."/>
            <person name="Waalwijk C."/>
            <person name="Ward T.J."/>
            <person name="Yao J."/>
            <person name="Birren B.W."/>
            <person name="Kistler H.C."/>
        </authorList>
    </citation>
    <scope>NUCLEOTIDE SEQUENCE [LARGE SCALE GENOMIC DNA]</scope>
    <source>
        <strain evidence="3">ATCC MYA-4620 / CBS 123657 / FGSC 9075 / NRRL 31084 / PH-1</strain>
        <strain evidence="2">PH-1 / ATCC MYA-4620 / FGSC 9075 / NRRL 31084</strain>
    </source>
</reference>
<reference evidence="2" key="4">
    <citation type="submission" date="2017-01" db="UniProtKB">
        <authorList>
            <consortium name="EnsemblFungi"/>
        </authorList>
    </citation>
    <scope>IDENTIFICATION</scope>
    <source>
        <strain evidence="2">PH-1 / ATCC MYA-4620 / FGSC 9075 / NRRL 31084</strain>
    </source>
</reference>
<gene>
    <name evidence="1" type="ORF">FGRAMPH1_01T03013</name>
</gene>